<dbReference type="eggNOG" id="COG0457">
    <property type="taxonomic scope" value="Bacteria"/>
</dbReference>
<dbReference type="eggNOG" id="COG4995">
    <property type="taxonomic scope" value="Bacteria"/>
</dbReference>
<feature type="domain" description="CHAT" evidence="4">
    <location>
        <begin position="566"/>
        <end position="895"/>
    </location>
</feature>
<dbReference type="PANTHER" id="PTHR45641:SF19">
    <property type="entry name" value="NEPHROCYSTIN-3"/>
    <property type="match status" value="1"/>
</dbReference>
<dbReference type="Gene3D" id="1.25.40.10">
    <property type="entry name" value="Tetratricopeptide repeat domain"/>
    <property type="match status" value="3"/>
</dbReference>
<dbReference type="HOGENOM" id="CLU_002404_1_0_10"/>
<accession>F4L0D6</accession>
<sequence length="896" mass="102007">MKKAILYTIMLLSGFLSYGQGGIDKADSLVQQARYLNQDRKFKQALEKMALAEPLTLNTFGQESIRYADLCYVYGLIQYSYGVYKEAEKWLDLCRAIRLKLLGKEHLDYLRSLYYLGNVYYHMGDNYERAEQCYLEVKAIEEYTVGVNSLEYAGILNALGMLYIRMGNYDTSEKNFLESLKIREQKLGKENIIYSGTLNNLGIVYSAKKKYEEAERFHKSNVEIITKVLGKDNPQYAGGIMNIASVYLKLGKHRDAELLFLESKRILENAADYSKIPSYMSCMEFLGELYYAMEKYDLAEQYHLIAKELRGKELGTEHLSYQMSLANLSLLYWAKKDYVKAVSYLTDAASMRRQLLFNASRHLSEKEVFFYTKYFEQELDQHYSFANDHFAVHPHFTTSCYNNTLFHKGFLLNISQRFRSQNIANTQLPDKLQQIQNHRNQLSAEYALPQAKRNQTKIKEVEGIVNTLEKELSRTVVGYGEVVRQVQWQDVQAALKPGEVALEFLHFNYTNPKPTGKVLYAALLLKPNQHYPIFIPLFDEKALETLMPSLYHLRSEYINQLYQNEAMAKLIWSPLEAHLQGVKTVYYAPSGLLHRINLAALSTGAQGILADRHNFVTLGSTRQMVAPSQLASSPATAALYGAIQYDMDSTAIRPVLVNKNASYRGLDFDQVDSTLRGGTWGFLKYSEKETTQIAAALQKAKISNILHKGYSASEESFKAIGKQSPSPRILHISTHGYFFPDPKTQLDLAAGPAFKHSDHPMIRSGLILAGANHAWQTGRPLGNREDGVLTAYEISQMNLSNTELVVLSACETGLGEIRGDEGVYGLQRAFKSAGAKTLVMSLWQVPDFQTQELMTLFYQKLLNEKLPVHNALRAAQNEMRRKGYEPYYWAGFVMVE</sequence>
<evidence type="ECO:0000256" key="3">
    <source>
        <dbReference type="PROSITE-ProRule" id="PRU00339"/>
    </source>
</evidence>
<dbReference type="InterPro" id="IPR019734">
    <property type="entry name" value="TPR_rpt"/>
</dbReference>
<dbReference type="InterPro" id="IPR024983">
    <property type="entry name" value="CHAT_dom"/>
</dbReference>
<proteinExistence type="predicted"/>
<evidence type="ECO:0000256" key="1">
    <source>
        <dbReference type="ARBA" id="ARBA00022737"/>
    </source>
</evidence>
<dbReference type="SMART" id="SM00028">
    <property type="entry name" value="TPR"/>
    <property type="match status" value="6"/>
</dbReference>
<evidence type="ECO:0000313" key="6">
    <source>
        <dbReference type="Proteomes" id="UP000008461"/>
    </source>
</evidence>
<dbReference type="SUPFAM" id="SSF48452">
    <property type="entry name" value="TPR-like"/>
    <property type="match status" value="2"/>
</dbReference>
<keyword evidence="1" id="KW-0677">Repeat</keyword>
<reference evidence="5 6" key="1">
    <citation type="journal article" date="2011" name="Stand. Genomic Sci.">
        <title>Complete genome sequence of Haliscomenobacter hydrossis type strain (O).</title>
        <authorList>
            <consortium name="US DOE Joint Genome Institute (JGI-PGF)"/>
            <person name="Daligault H."/>
            <person name="Lapidus A."/>
            <person name="Zeytun A."/>
            <person name="Nolan M."/>
            <person name="Lucas S."/>
            <person name="Del Rio T.G."/>
            <person name="Tice H."/>
            <person name="Cheng J.F."/>
            <person name="Tapia R."/>
            <person name="Han C."/>
            <person name="Goodwin L."/>
            <person name="Pitluck S."/>
            <person name="Liolios K."/>
            <person name="Pagani I."/>
            <person name="Ivanova N."/>
            <person name="Huntemann M."/>
            <person name="Mavromatis K."/>
            <person name="Mikhailova N."/>
            <person name="Pati A."/>
            <person name="Chen A."/>
            <person name="Palaniappan K."/>
            <person name="Land M."/>
            <person name="Hauser L."/>
            <person name="Brambilla E.M."/>
            <person name="Rohde M."/>
            <person name="Verbarg S."/>
            <person name="Goker M."/>
            <person name="Bristow J."/>
            <person name="Eisen J.A."/>
            <person name="Markowitz V."/>
            <person name="Hugenholtz P."/>
            <person name="Kyrpides N.C."/>
            <person name="Klenk H.P."/>
            <person name="Woyke T."/>
        </authorList>
    </citation>
    <scope>NUCLEOTIDE SEQUENCE [LARGE SCALE GENOMIC DNA]</scope>
    <source>
        <strain evidence="6">ATCC 27775 / DSM 1100 / LMG 10767 / O</strain>
    </source>
</reference>
<dbReference type="EMBL" id="CP002691">
    <property type="protein sequence ID" value="AEE53809.1"/>
    <property type="molecule type" value="Genomic_DNA"/>
</dbReference>
<keyword evidence="6" id="KW-1185">Reference proteome</keyword>
<protein>
    <submittedName>
        <fullName evidence="5">Tetratricopeptide TPR_1 repeat-containing protein</fullName>
    </submittedName>
</protein>
<dbReference type="KEGG" id="hhy:Halhy_5986"/>
<feature type="repeat" description="TPR" evidence="3">
    <location>
        <begin position="153"/>
        <end position="186"/>
    </location>
</feature>
<dbReference type="Pfam" id="PF12770">
    <property type="entry name" value="CHAT"/>
    <property type="match status" value="1"/>
</dbReference>
<organism evidence="5 6">
    <name type="scientific">Haliscomenobacter hydrossis (strain ATCC 27775 / DSM 1100 / LMG 10767 / O)</name>
    <dbReference type="NCBI Taxonomy" id="760192"/>
    <lineage>
        <taxon>Bacteria</taxon>
        <taxon>Pseudomonadati</taxon>
        <taxon>Bacteroidota</taxon>
        <taxon>Saprospiria</taxon>
        <taxon>Saprospirales</taxon>
        <taxon>Haliscomenobacteraceae</taxon>
        <taxon>Haliscomenobacter</taxon>
    </lineage>
</organism>
<dbReference type="PANTHER" id="PTHR45641">
    <property type="entry name" value="TETRATRICOPEPTIDE REPEAT PROTEIN (AFU_ORTHOLOGUE AFUA_6G03870)"/>
    <property type="match status" value="1"/>
</dbReference>
<evidence type="ECO:0000313" key="5">
    <source>
        <dbReference type="EMBL" id="AEE53809.1"/>
    </source>
</evidence>
<gene>
    <name evidence="5" type="ordered locus">Halhy_5986</name>
</gene>
<evidence type="ECO:0000256" key="2">
    <source>
        <dbReference type="ARBA" id="ARBA00022803"/>
    </source>
</evidence>
<dbReference type="InterPro" id="IPR011990">
    <property type="entry name" value="TPR-like_helical_dom_sf"/>
</dbReference>
<dbReference type="Proteomes" id="UP000008461">
    <property type="component" value="Chromosome"/>
</dbReference>
<dbReference type="RefSeq" id="WP_013768336.1">
    <property type="nucleotide sequence ID" value="NC_015510.1"/>
</dbReference>
<reference key="2">
    <citation type="submission" date="2011-04" db="EMBL/GenBank/DDBJ databases">
        <title>Complete sequence of chromosome of Haliscomenobacter hydrossis DSM 1100.</title>
        <authorList>
            <consortium name="US DOE Joint Genome Institute (JGI-PGF)"/>
            <person name="Lucas S."/>
            <person name="Han J."/>
            <person name="Lapidus A."/>
            <person name="Bruce D."/>
            <person name="Goodwin L."/>
            <person name="Pitluck S."/>
            <person name="Peters L."/>
            <person name="Kyrpides N."/>
            <person name="Mavromatis K."/>
            <person name="Ivanova N."/>
            <person name="Ovchinnikova G."/>
            <person name="Pagani I."/>
            <person name="Daligault H."/>
            <person name="Detter J.C."/>
            <person name="Han C."/>
            <person name="Land M."/>
            <person name="Hauser L."/>
            <person name="Markowitz V."/>
            <person name="Cheng J.-F."/>
            <person name="Hugenholtz P."/>
            <person name="Woyke T."/>
            <person name="Wu D."/>
            <person name="Verbarg S."/>
            <person name="Frueling A."/>
            <person name="Brambilla E."/>
            <person name="Klenk H.-P."/>
            <person name="Eisen J.A."/>
        </authorList>
    </citation>
    <scope>NUCLEOTIDE SEQUENCE</scope>
    <source>
        <strain>DSM 1100</strain>
    </source>
</reference>
<evidence type="ECO:0000259" key="4">
    <source>
        <dbReference type="Pfam" id="PF12770"/>
    </source>
</evidence>
<dbReference type="AlphaFoldDB" id="F4L0D6"/>
<name>F4L0D6_HALH1</name>
<dbReference type="PROSITE" id="PS50005">
    <property type="entry name" value="TPR"/>
    <property type="match status" value="1"/>
</dbReference>
<dbReference type="OrthoDB" id="9771112at2"/>
<dbReference type="Pfam" id="PF13424">
    <property type="entry name" value="TPR_12"/>
    <property type="match status" value="3"/>
</dbReference>
<keyword evidence="2 3" id="KW-0802">TPR repeat</keyword>
<dbReference type="STRING" id="760192.Halhy_5986"/>